<dbReference type="EMBL" id="JASAYJ010000003">
    <property type="protein sequence ID" value="MDP8186606.1"/>
    <property type="molecule type" value="Genomic_DNA"/>
</dbReference>
<accession>A0AAW8CMX8</accession>
<dbReference type="Proteomes" id="UP001230466">
    <property type="component" value="Unassembled WGS sequence"/>
</dbReference>
<name>A0AAW8CMX8_9PAST</name>
<reference evidence="1" key="1">
    <citation type="journal article" date="2023" name="Front. Microbiol.">
        <title>Phylogeography and host specificity of Pasteurellaceae pathogenic to sea-farmed fish in the north-east Atlantic.</title>
        <authorList>
            <person name="Gulla S."/>
            <person name="Colquhoun D.J."/>
            <person name="Olsen A.B."/>
            <person name="Spilsberg B."/>
            <person name="Lagesen K."/>
            <person name="Aakesson C.P."/>
            <person name="Strom S."/>
            <person name="Manji F."/>
            <person name="Birkbeck T.H."/>
            <person name="Nilsen H.K."/>
        </authorList>
    </citation>
    <scope>NUCLEOTIDE SEQUENCE</scope>
    <source>
        <strain evidence="1">VIB1234</strain>
    </source>
</reference>
<organism evidence="1 2">
    <name type="scientific">Pasteurella atlantica</name>
    <dbReference type="NCBI Taxonomy" id="2827233"/>
    <lineage>
        <taxon>Bacteria</taxon>
        <taxon>Pseudomonadati</taxon>
        <taxon>Pseudomonadota</taxon>
        <taxon>Gammaproteobacteria</taxon>
        <taxon>Pasteurellales</taxon>
        <taxon>Pasteurellaceae</taxon>
        <taxon>Pasteurella</taxon>
    </lineage>
</organism>
<evidence type="ECO:0000313" key="2">
    <source>
        <dbReference type="Proteomes" id="UP001230466"/>
    </source>
</evidence>
<dbReference type="RefSeq" id="WP_211597269.1">
    <property type="nucleotide sequence ID" value="NZ_JAGRQI010000003.1"/>
</dbReference>
<comment type="caution">
    <text evidence="1">The sequence shown here is derived from an EMBL/GenBank/DDBJ whole genome shotgun (WGS) entry which is preliminary data.</text>
</comment>
<dbReference type="AlphaFoldDB" id="A0AAW8CMX8"/>
<proteinExistence type="predicted"/>
<gene>
    <name evidence="1" type="ORF">QJU78_02275</name>
</gene>
<protein>
    <submittedName>
        <fullName evidence="1">Uncharacterized protein</fullName>
    </submittedName>
</protein>
<sequence>MGFNFFNLSRFKNEVEITKSSWWDIEDYIAQNGVSNISEYLSIEDDFIAFLKEFYDEFSTKQKDSLGCGFLASHIIVHTNIAIVNDCFFYGMNKKNAIKKLLYIEKQNINFLEEKDIIFLFRCWIRELCNVYLFDVSTGSFLRASDSPFSFELMLKNYECKDIFSEYPNIGVSVTMDPEHDIEYIPPKNFGEVITEFKRH</sequence>
<evidence type="ECO:0000313" key="1">
    <source>
        <dbReference type="EMBL" id="MDP8186606.1"/>
    </source>
</evidence>